<evidence type="ECO:0000313" key="1">
    <source>
        <dbReference type="EMBL" id="MFC0623127.1"/>
    </source>
</evidence>
<keyword evidence="2" id="KW-1185">Reference proteome</keyword>
<evidence type="ECO:0000313" key="2">
    <source>
        <dbReference type="Proteomes" id="UP001589890"/>
    </source>
</evidence>
<protein>
    <submittedName>
        <fullName evidence="1">Uncharacterized protein</fullName>
    </submittedName>
</protein>
<accession>A0ABV6QEQ6</accession>
<sequence length="101" mass="10501">MRASWQAGVLGDQRVPGPSSYWIDAIVTLQPETARTLRKSGVVTTAVPAITAALRSALPSGPWQTGADLDRVVSGTSGYACRAYLAKDTDVIVLIAEGDGG</sequence>
<dbReference type="Proteomes" id="UP001589890">
    <property type="component" value="Unassembled WGS sequence"/>
</dbReference>
<name>A0ABV6QEQ6_9ACTN</name>
<reference evidence="1 2" key="1">
    <citation type="submission" date="2024-09" db="EMBL/GenBank/DDBJ databases">
        <authorList>
            <person name="Sun Q."/>
            <person name="Mori K."/>
        </authorList>
    </citation>
    <scope>NUCLEOTIDE SEQUENCE [LARGE SCALE GENOMIC DNA]</scope>
    <source>
        <strain evidence="1 2">CGMCC 1.15906</strain>
    </source>
</reference>
<organism evidence="1 2">
    <name type="scientific">Kribbella deserti</name>
    <dbReference type="NCBI Taxonomy" id="1926257"/>
    <lineage>
        <taxon>Bacteria</taxon>
        <taxon>Bacillati</taxon>
        <taxon>Actinomycetota</taxon>
        <taxon>Actinomycetes</taxon>
        <taxon>Propionibacteriales</taxon>
        <taxon>Kribbellaceae</taxon>
        <taxon>Kribbella</taxon>
    </lineage>
</organism>
<dbReference type="EMBL" id="JBHLTC010000002">
    <property type="protein sequence ID" value="MFC0623127.1"/>
    <property type="molecule type" value="Genomic_DNA"/>
</dbReference>
<comment type="caution">
    <text evidence="1">The sequence shown here is derived from an EMBL/GenBank/DDBJ whole genome shotgun (WGS) entry which is preliminary data.</text>
</comment>
<dbReference type="RefSeq" id="WP_380043818.1">
    <property type="nucleotide sequence ID" value="NZ_JBHLTC010000002.1"/>
</dbReference>
<gene>
    <name evidence="1" type="ORF">ACFFGN_03585</name>
</gene>
<proteinExistence type="predicted"/>